<evidence type="ECO:0000313" key="1">
    <source>
        <dbReference type="EMBL" id="RCH78413.1"/>
    </source>
</evidence>
<dbReference type="STRING" id="4846.A0A367ILA2"/>
<proteinExistence type="predicted"/>
<dbReference type="AlphaFoldDB" id="A0A367ILA2"/>
<protein>
    <submittedName>
        <fullName evidence="1">Uncharacterized protein</fullName>
    </submittedName>
</protein>
<dbReference type="OrthoDB" id="2162994at2759"/>
<keyword evidence="2" id="KW-1185">Reference proteome</keyword>
<name>A0A367ILA2_RHIST</name>
<comment type="caution">
    <text evidence="1">The sequence shown here is derived from an EMBL/GenBank/DDBJ whole genome shotgun (WGS) entry which is preliminary data.</text>
</comment>
<reference evidence="1 2" key="1">
    <citation type="journal article" date="2018" name="G3 (Bethesda)">
        <title>Phylogenetic and Phylogenomic Definition of Rhizopus Species.</title>
        <authorList>
            <person name="Gryganskyi A.P."/>
            <person name="Golan J."/>
            <person name="Dolatabadi S."/>
            <person name="Mondo S."/>
            <person name="Robb S."/>
            <person name="Idnurm A."/>
            <person name="Muszewska A."/>
            <person name="Steczkiewicz K."/>
            <person name="Masonjones S."/>
            <person name="Liao H.L."/>
            <person name="Gajdeczka M.T."/>
            <person name="Anike F."/>
            <person name="Vuek A."/>
            <person name="Anishchenko I.M."/>
            <person name="Voigt K."/>
            <person name="de Hoog G.S."/>
            <person name="Smith M.E."/>
            <person name="Heitman J."/>
            <person name="Vilgalys R."/>
            <person name="Stajich J.E."/>
        </authorList>
    </citation>
    <scope>NUCLEOTIDE SEQUENCE [LARGE SCALE GENOMIC DNA]</scope>
    <source>
        <strain evidence="1 2">LSU 92-RS-03</strain>
    </source>
</reference>
<dbReference type="Proteomes" id="UP000253551">
    <property type="component" value="Unassembled WGS sequence"/>
</dbReference>
<gene>
    <name evidence="1" type="ORF">CU098_003048</name>
</gene>
<feature type="non-terminal residue" evidence="1">
    <location>
        <position position="211"/>
    </location>
</feature>
<sequence length="211" mass="24652">MSIKSCFWALLSVKDFEFIYIPQFTINETKSFRDCLLSQSLLMFVHPEERSLAKMDLSKFIESKTISGAVTRCRLLNLMEYLTQEQDEIAEIIKKHSFPIQLDDLYRIFQIYTNSNDNSISWPSDFEYLLNQENQESHPLYPLEIQEIFVKSSSNLAKSQVALTKQTCSLGCFQYMYSKTNVQLEGLCEMEKMVIHYGPLVFAFFKIIPIQ</sequence>
<dbReference type="EMBL" id="PJQM01007264">
    <property type="protein sequence ID" value="RCH78413.1"/>
    <property type="molecule type" value="Genomic_DNA"/>
</dbReference>
<evidence type="ECO:0000313" key="2">
    <source>
        <dbReference type="Proteomes" id="UP000253551"/>
    </source>
</evidence>
<accession>A0A367ILA2</accession>
<organism evidence="1 2">
    <name type="scientific">Rhizopus stolonifer</name>
    <name type="common">Rhizopus nigricans</name>
    <dbReference type="NCBI Taxonomy" id="4846"/>
    <lineage>
        <taxon>Eukaryota</taxon>
        <taxon>Fungi</taxon>
        <taxon>Fungi incertae sedis</taxon>
        <taxon>Mucoromycota</taxon>
        <taxon>Mucoromycotina</taxon>
        <taxon>Mucoromycetes</taxon>
        <taxon>Mucorales</taxon>
        <taxon>Mucorineae</taxon>
        <taxon>Rhizopodaceae</taxon>
        <taxon>Rhizopus</taxon>
    </lineage>
</organism>